<evidence type="ECO:0000313" key="3">
    <source>
        <dbReference type="EMBL" id="MBB6169209.1"/>
    </source>
</evidence>
<dbReference type="Gene3D" id="3.30.1200.10">
    <property type="entry name" value="YggU-like"/>
    <property type="match status" value="1"/>
</dbReference>
<dbReference type="PANTHER" id="PTHR13420">
    <property type="entry name" value="UPF0235 PROTEIN C15ORF40"/>
    <property type="match status" value="1"/>
</dbReference>
<dbReference type="RefSeq" id="WP_183335524.1">
    <property type="nucleotide sequence ID" value="NZ_BMHX01000006.1"/>
</dbReference>
<dbReference type="SUPFAM" id="SSF69786">
    <property type="entry name" value="YggU-like"/>
    <property type="match status" value="1"/>
</dbReference>
<evidence type="ECO:0000256" key="1">
    <source>
        <dbReference type="ARBA" id="ARBA00010364"/>
    </source>
</evidence>
<keyword evidence="4" id="KW-1185">Reference proteome</keyword>
<evidence type="ECO:0000313" key="4">
    <source>
        <dbReference type="Proteomes" id="UP000588017"/>
    </source>
</evidence>
<dbReference type="NCBIfam" id="NF002348">
    <property type="entry name" value="PRK01310.1"/>
    <property type="match status" value="1"/>
</dbReference>
<comment type="caution">
    <text evidence="3">The sequence shown here is derived from an EMBL/GenBank/DDBJ whole genome shotgun (WGS) entry which is preliminary data.</text>
</comment>
<dbReference type="InterPro" id="IPR036591">
    <property type="entry name" value="YggU-like_sf"/>
</dbReference>
<accession>A0A841KIX6</accession>
<dbReference type="PANTHER" id="PTHR13420:SF7">
    <property type="entry name" value="UPF0235 PROTEIN C15ORF40"/>
    <property type="match status" value="1"/>
</dbReference>
<dbReference type="HAMAP" id="MF_00634">
    <property type="entry name" value="UPF0235"/>
    <property type="match status" value="1"/>
</dbReference>
<dbReference type="NCBIfam" id="TIGR00251">
    <property type="entry name" value="DUF167 family protein"/>
    <property type="match status" value="1"/>
</dbReference>
<evidence type="ECO:0000256" key="2">
    <source>
        <dbReference type="HAMAP-Rule" id="MF_00634"/>
    </source>
</evidence>
<dbReference type="EMBL" id="JACHEH010000006">
    <property type="protein sequence ID" value="MBB6169209.1"/>
    <property type="molecule type" value="Genomic_DNA"/>
</dbReference>
<protein>
    <recommendedName>
        <fullName evidence="2">UPF0235 protein HNQ73_002846</fullName>
    </recommendedName>
</protein>
<dbReference type="InterPro" id="IPR003746">
    <property type="entry name" value="DUF167"/>
</dbReference>
<sequence>MGSGAFTRTDTGLTLTVRLTPRGGRDAIEGTEQLSDGRAVIKARVRAVPEDGAANTALTRLLAKSLGVSASAVSLVSGHTARIKILTVAGDAAMLEARLAALIKHENRT</sequence>
<proteinExistence type="inferred from homology"/>
<dbReference type="GO" id="GO:0005737">
    <property type="term" value="C:cytoplasm"/>
    <property type="evidence" value="ECO:0007669"/>
    <property type="project" value="TreeGrafter"/>
</dbReference>
<gene>
    <name evidence="3" type="ORF">HNQ73_002846</name>
</gene>
<dbReference type="SMART" id="SM01152">
    <property type="entry name" value="DUF167"/>
    <property type="match status" value="1"/>
</dbReference>
<dbReference type="Proteomes" id="UP000588017">
    <property type="component" value="Unassembled WGS sequence"/>
</dbReference>
<organism evidence="3 4">
    <name type="scientific">Chelatococcus composti</name>
    <dbReference type="NCBI Taxonomy" id="1743235"/>
    <lineage>
        <taxon>Bacteria</taxon>
        <taxon>Pseudomonadati</taxon>
        <taxon>Pseudomonadota</taxon>
        <taxon>Alphaproteobacteria</taxon>
        <taxon>Hyphomicrobiales</taxon>
        <taxon>Chelatococcaceae</taxon>
        <taxon>Chelatococcus</taxon>
    </lineage>
</organism>
<reference evidence="3 4" key="1">
    <citation type="submission" date="2020-08" db="EMBL/GenBank/DDBJ databases">
        <title>Genomic Encyclopedia of Type Strains, Phase IV (KMG-IV): sequencing the most valuable type-strain genomes for metagenomic binning, comparative biology and taxonomic classification.</title>
        <authorList>
            <person name="Goeker M."/>
        </authorList>
    </citation>
    <scope>NUCLEOTIDE SEQUENCE [LARGE SCALE GENOMIC DNA]</scope>
    <source>
        <strain evidence="3 4">DSM 101465</strain>
    </source>
</reference>
<dbReference type="AlphaFoldDB" id="A0A841KIX6"/>
<name>A0A841KIX6_9HYPH</name>
<dbReference type="Pfam" id="PF02594">
    <property type="entry name" value="DUF167"/>
    <property type="match status" value="1"/>
</dbReference>
<comment type="similarity">
    <text evidence="1 2">Belongs to the UPF0235 family.</text>
</comment>